<evidence type="ECO:0000256" key="3">
    <source>
        <dbReference type="ARBA" id="ARBA00013279"/>
    </source>
</evidence>
<evidence type="ECO:0000256" key="2">
    <source>
        <dbReference type="ARBA" id="ARBA00004613"/>
    </source>
</evidence>
<dbReference type="InterPro" id="IPR029058">
    <property type="entry name" value="AB_hydrolase_fold"/>
</dbReference>
<dbReference type="Gene3D" id="3.40.50.1820">
    <property type="entry name" value="alpha/beta hydrolase"/>
    <property type="match status" value="1"/>
</dbReference>
<dbReference type="OrthoDB" id="2004167at2"/>
<dbReference type="Proteomes" id="UP000198638">
    <property type="component" value="Unassembled WGS sequence"/>
</dbReference>
<organism evidence="10 11">
    <name type="scientific">Paraburkholderia sartisoli</name>
    <dbReference type="NCBI Taxonomy" id="83784"/>
    <lineage>
        <taxon>Bacteria</taxon>
        <taxon>Pseudomonadati</taxon>
        <taxon>Pseudomonadota</taxon>
        <taxon>Betaproteobacteria</taxon>
        <taxon>Burkholderiales</taxon>
        <taxon>Burkholderiaceae</taxon>
        <taxon>Paraburkholderia</taxon>
    </lineage>
</organism>
<gene>
    <name evidence="10" type="ORF">SAMN05192564_104275</name>
</gene>
<evidence type="ECO:0000256" key="6">
    <source>
        <dbReference type="ARBA" id="ARBA00022801"/>
    </source>
</evidence>
<dbReference type="Pfam" id="PF24708">
    <property type="entry name" value="Lip_C"/>
    <property type="match status" value="1"/>
</dbReference>
<keyword evidence="7" id="KW-0443">Lipid metabolism</keyword>
<dbReference type="PANTHER" id="PTHR34043">
    <property type="entry name" value="ALPHA/BETA-HYDROLASES SUPERFAMILY PROTEIN"/>
    <property type="match status" value="1"/>
</dbReference>
<keyword evidence="5" id="KW-0732">Signal</keyword>
<evidence type="ECO:0000256" key="7">
    <source>
        <dbReference type="ARBA" id="ARBA00023098"/>
    </source>
</evidence>
<proteinExistence type="predicted"/>
<dbReference type="InterPro" id="IPR056304">
    <property type="entry name" value="Lip-like_C"/>
</dbReference>
<accession>A0A1H4FE50</accession>
<dbReference type="AlphaFoldDB" id="A0A1H4FE50"/>
<evidence type="ECO:0000256" key="4">
    <source>
        <dbReference type="ARBA" id="ARBA00022525"/>
    </source>
</evidence>
<dbReference type="PANTHER" id="PTHR34043:SF3">
    <property type="entry name" value="ALPHA_BETA-HYDROLASES SUPERFAMILY PROTEIN"/>
    <property type="match status" value="1"/>
</dbReference>
<comment type="catalytic activity">
    <reaction evidence="1">
        <text>a triacylglycerol + H2O = a diacylglycerol + a fatty acid + H(+)</text>
        <dbReference type="Rhea" id="RHEA:12044"/>
        <dbReference type="ChEBI" id="CHEBI:15377"/>
        <dbReference type="ChEBI" id="CHEBI:15378"/>
        <dbReference type="ChEBI" id="CHEBI:17855"/>
        <dbReference type="ChEBI" id="CHEBI:18035"/>
        <dbReference type="ChEBI" id="CHEBI:28868"/>
        <dbReference type="EC" id="3.1.1.3"/>
    </reaction>
</comment>
<evidence type="ECO:0000256" key="1">
    <source>
        <dbReference type="ARBA" id="ARBA00001024"/>
    </source>
</evidence>
<dbReference type="GO" id="GO:0004806">
    <property type="term" value="F:triacylglycerol lipase activity"/>
    <property type="evidence" value="ECO:0007669"/>
    <property type="project" value="UniProtKB-EC"/>
</dbReference>
<evidence type="ECO:0000313" key="10">
    <source>
        <dbReference type="EMBL" id="SEA95028.1"/>
    </source>
</evidence>
<keyword evidence="4" id="KW-0964">Secreted</keyword>
<feature type="compositionally biased region" description="Polar residues" evidence="8">
    <location>
        <begin position="1"/>
        <end position="16"/>
    </location>
</feature>
<evidence type="ECO:0000259" key="9">
    <source>
        <dbReference type="Pfam" id="PF24708"/>
    </source>
</evidence>
<reference evidence="11" key="1">
    <citation type="submission" date="2016-10" db="EMBL/GenBank/DDBJ databases">
        <authorList>
            <person name="Varghese N."/>
            <person name="Submissions S."/>
        </authorList>
    </citation>
    <scope>NUCLEOTIDE SEQUENCE [LARGE SCALE GENOMIC DNA]</scope>
    <source>
        <strain evidence="11">LMG 24000</strain>
    </source>
</reference>
<dbReference type="GO" id="GO:0005576">
    <property type="term" value="C:extracellular region"/>
    <property type="evidence" value="ECO:0007669"/>
    <property type="project" value="UniProtKB-SubCell"/>
</dbReference>
<dbReference type="EMBL" id="FNRQ01000004">
    <property type="protein sequence ID" value="SEA95028.1"/>
    <property type="molecule type" value="Genomic_DNA"/>
</dbReference>
<dbReference type="RefSeq" id="WP_143130432.1">
    <property type="nucleotide sequence ID" value="NZ_FNRQ01000004.1"/>
</dbReference>
<feature type="region of interest" description="Disordered" evidence="8">
    <location>
        <begin position="1"/>
        <end position="28"/>
    </location>
</feature>
<keyword evidence="11" id="KW-1185">Reference proteome</keyword>
<feature type="domain" description="Lipase-like C-terminal" evidence="9">
    <location>
        <begin position="30"/>
        <end position="405"/>
    </location>
</feature>
<protein>
    <recommendedName>
        <fullName evidence="3">triacylglycerol lipase</fullName>
        <ecNumber evidence="3">3.1.1.3</ecNumber>
    </recommendedName>
</protein>
<dbReference type="STRING" id="83784.SAMN05192564_104275"/>
<dbReference type="GO" id="GO:0006629">
    <property type="term" value="P:lipid metabolic process"/>
    <property type="evidence" value="ECO:0007669"/>
    <property type="project" value="UniProtKB-KW"/>
</dbReference>
<evidence type="ECO:0000256" key="8">
    <source>
        <dbReference type="SAM" id="MobiDB-lite"/>
    </source>
</evidence>
<name>A0A1H4FE50_9BURK</name>
<comment type="subcellular location">
    <subcellularLocation>
        <location evidence="2">Secreted</location>
    </subcellularLocation>
</comment>
<keyword evidence="6" id="KW-0378">Hydrolase</keyword>
<dbReference type="SUPFAM" id="SSF53474">
    <property type="entry name" value="alpha/beta-Hydrolases"/>
    <property type="match status" value="1"/>
</dbReference>
<dbReference type="EC" id="3.1.1.3" evidence="3"/>
<sequence>MPSTRHAATSSAQSAPHATAHAHKNPPAHNRYPTVLVHGMAGWGRDEIFGQLFRYWGGAKGDIQEYLNSKGYETFTASMGPLSSNWDRACELYCFIKGGVVDYGAVHSARYGHQRYGRSYPGVFPQWSEAHKVHMIGHSMGGPTGRTLIQLLEHGDPDEVAFNPGPREAPTSDLFKGGKQWVHSFTSVAGVQNGALTADDYLNFPTFLRDIFYSVAALAGVAGKEPLYDFNLQHWGLEREEGEGHEEYIRRVFESHIWKTNDGCIYDLSTVAAHFQNTWALTSENVYYASYAIDGTFPGPQGIRVPTPNMNPLLKPTGSAVGLNKKDLGGGYAAWRPNDGLVSVPSAQFPLGHAHAFVEPGKPFEPEKGVWYVHPTLMGKDHFNIVMPLHEVTIDELNAFYEDIARYNHALPA</sequence>
<evidence type="ECO:0000313" key="11">
    <source>
        <dbReference type="Proteomes" id="UP000198638"/>
    </source>
</evidence>
<evidence type="ECO:0000256" key="5">
    <source>
        <dbReference type="ARBA" id="ARBA00022729"/>
    </source>
</evidence>